<gene>
    <name evidence="2" type="primary">tssG</name>
    <name evidence="2" type="ORF">HUK65_11595</name>
</gene>
<feature type="region of interest" description="Disordered" evidence="1">
    <location>
        <begin position="40"/>
        <end position="60"/>
    </location>
</feature>
<evidence type="ECO:0000313" key="2">
    <source>
        <dbReference type="EMBL" id="NYS25636.1"/>
    </source>
</evidence>
<feature type="region of interest" description="Disordered" evidence="1">
    <location>
        <begin position="343"/>
        <end position="362"/>
    </location>
</feature>
<feature type="compositionally biased region" description="Low complexity" evidence="1">
    <location>
        <begin position="346"/>
        <end position="362"/>
    </location>
</feature>
<dbReference type="RefSeq" id="WP_179906436.1">
    <property type="nucleotide sequence ID" value="NZ_JACBXS010000022.1"/>
</dbReference>
<reference evidence="2 3" key="1">
    <citation type="journal article" date="2000" name="Arch. Microbiol.">
        <title>Rhodobaca bogoriensis gen. nov. and sp. nov., an alkaliphilic purple nonsulfur bacterium from African Rift Valley soda lakes.</title>
        <authorList>
            <person name="Milford A.D."/>
            <person name="Achenbach L.A."/>
            <person name="Jung D.O."/>
            <person name="Madigan M.T."/>
        </authorList>
    </citation>
    <scope>NUCLEOTIDE SEQUENCE [LARGE SCALE GENOMIC DNA]</scope>
    <source>
        <strain evidence="2 3">2376</strain>
    </source>
</reference>
<dbReference type="PANTHER" id="PTHR35564:SF4">
    <property type="entry name" value="CYTOPLASMIC PROTEIN"/>
    <property type="match status" value="1"/>
</dbReference>
<organism evidence="2 3">
    <name type="scientific">Rhabdonatronobacter sediminivivens</name>
    <dbReference type="NCBI Taxonomy" id="2743469"/>
    <lineage>
        <taxon>Bacteria</taxon>
        <taxon>Pseudomonadati</taxon>
        <taxon>Pseudomonadota</taxon>
        <taxon>Alphaproteobacteria</taxon>
        <taxon>Rhodobacterales</taxon>
        <taxon>Paracoccaceae</taxon>
        <taxon>Rhabdonatronobacter</taxon>
    </lineage>
</organism>
<protein>
    <submittedName>
        <fullName evidence="2">Type VI secretion system baseplate subunit TssG</fullName>
    </submittedName>
</protein>
<evidence type="ECO:0000313" key="3">
    <source>
        <dbReference type="Proteomes" id="UP000529417"/>
    </source>
</evidence>
<dbReference type="PANTHER" id="PTHR35564">
    <property type="match status" value="1"/>
</dbReference>
<dbReference type="InterPro" id="IPR010732">
    <property type="entry name" value="T6SS_TssG-like"/>
</dbReference>
<feature type="compositionally biased region" description="Basic and acidic residues" evidence="1">
    <location>
        <begin position="50"/>
        <end position="59"/>
    </location>
</feature>
<evidence type="ECO:0000256" key="1">
    <source>
        <dbReference type="SAM" id="MobiDB-lite"/>
    </source>
</evidence>
<comment type="caution">
    <text evidence="2">The sequence shown here is derived from an EMBL/GenBank/DDBJ whole genome shotgun (WGS) entry which is preliminary data.</text>
</comment>
<proteinExistence type="predicted"/>
<accession>A0A7Z0I0E2</accession>
<name>A0A7Z0I0E2_9RHOB</name>
<keyword evidence="3" id="KW-1185">Reference proteome</keyword>
<dbReference type="NCBIfam" id="TIGR03347">
    <property type="entry name" value="VI_chp_1"/>
    <property type="match status" value="1"/>
</dbReference>
<dbReference type="AlphaFoldDB" id="A0A7Z0I0E2"/>
<dbReference type="Proteomes" id="UP000529417">
    <property type="component" value="Unassembled WGS sequence"/>
</dbReference>
<sequence>METRRGPGPDDLTHFARLSRDPRSHHLFLALRILEAHHADSPRLGQSRRPRQDRVRLGQEPDLSFARTTIDSFGRDRRSGHIRLSQLAFGLFGPNGPLPQHLTEYAHERKRRHRDTGFLAFADMLTHRLLSLFYRAWTTGQPAPSFDRPDSDPFAPKVAALTGYRGAAFARRDAMPDLAKLHFAGHLSAGPKPAEALVAMLSVFFAAPVRLQQFVGTWLDLEPDDRWQLGKPAGLGQSTSIGSRVYSRAAKFRLRIGPLGLDEFRRLLPGNGSLERLEAIVRNHVGDALDWDVNVVLSAADVPRSVLGGTTALGHTSWLGMRRADARDADDLYLAPPHVLRRQRNALTPTAPAAAPAKETPR</sequence>
<dbReference type="EMBL" id="JACBXS010000022">
    <property type="protein sequence ID" value="NYS25636.1"/>
    <property type="molecule type" value="Genomic_DNA"/>
</dbReference>
<dbReference type="Pfam" id="PF06996">
    <property type="entry name" value="T6SS_TssG"/>
    <property type="match status" value="1"/>
</dbReference>